<dbReference type="Proteomes" id="UP000371041">
    <property type="component" value="Chromosome"/>
</dbReference>
<reference evidence="2" key="1">
    <citation type="submission" date="2019-11" db="EMBL/GenBank/DDBJ databases">
        <title>The complete genome sequence of Saccharopolyspora sp. E2A.</title>
        <authorList>
            <person name="Zhang G."/>
        </authorList>
    </citation>
    <scope>NUCLEOTIDE SEQUENCE [LARGE SCALE GENOMIC DNA]</scope>
    <source>
        <strain evidence="2">E2A</strain>
    </source>
</reference>
<dbReference type="AlphaFoldDB" id="A0A5Q3QD72"/>
<dbReference type="EMBL" id="CP045929">
    <property type="protein sequence ID" value="QGK72323.1"/>
    <property type="molecule type" value="Genomic_DNA"/>
</dbReference>
<evidence type="ECO:0000313" key="2">
    <source>
        <dbReference type="Proteomes" id="UP000371041"/>
    </source>
</evidence>
<organism evidence="1 2">
    <name type="scientific">Allosaccharopolyspora coralli</name>
    <dbReference type="NCBI Taxonomy" id="2665642"/>
    <lineage>
        <taxon>Bacteria</taxon>
        <taxon>Bacillati</taxon>
        <taxon>Actinomycetota</taxon>
        <taxon>Actinomycetes</taxon>
        <taxon>Pseudonocardiales</taxon>
        <taxon>Pseudonocardiaceae</taxon>
        <taxon>Allosaccharopolyspora</taxon>
    </lineage>
</organism>
<evidence type="ECO:0000313" key="1">
    <source>
        <dbReference type="EMBL" id="QGK72323.1"/>
    </source>
</evidence>
<accession>A0A5Q3QD72</accession>
<proteinExistence type="predicted"/>
<keyword evidence="2" id="KW-1185">Reference proteome</keyword>
<sequence length="214" mass="23228">MVEQLTARLRRDPALAVEDPGAKPADHGADQQYRWRSLCRFHAALATEQVVTDAAVAHAGREAADAVWLGASLADLSAVTGKTRQAARKKWPDLGSVYRRRKWLANQVEAVHYAARLLADAAEQLTPAKGGAAYEEAIDRLVDALRRSEQAFGEQEPADAAARWRELDELIDRHVRTVLDLAAPDPADGSADFAAHGATGVLTYYDMATTSKDA</sequence>
<protein>
    <submittedName>
        <fullName evidence="1">Uncharacterized protein</fullName>
    </submittedName>
</protein>
<dbReference type="KEGG" id="sace:GIY23_15545"/>
<gene>
    <name evidence="1" type="ORF">GIY23_15545</name>
</gene>
<name>A0A5Q3QD72_9PSEU</name>